<protein>
    <submittedName>
        <fullName evidence="2">Uncharacterized protein LOC118419835</fullName>
    </submittedName>
</protein>
<dbReference type="PANTHER" id="PTHR46579:SF1">
    <property type="entry name" value="F5_8 TYPE C DOMAIN-CONTAINING PROTEIN"/>
    <property type="match status" value="1"/>
</dbReference>
<dbReference type="AlphaFoldDB" id="A0A9J7LGC5"/>
<organism evidence="1 2">
    <name type="scientific">Branchiostoma floridae</name>
    <name type="common">Florida lancelet</name>
    <name type="synonym">Amphioxus</name>
    <dbReference type="NCBI Taxonomy" id="7739"/>
    <lineage>
        <taxon>Eukaryota</taxon>
        <taxon>Metazoa</taxon>
        <taxon>Chordata</taxon>
        <taxon>Cephalochordata</taxon>
        <taxon>Leptocardii</taxon>
        <taxon>Amphioxiformes</taxon>
        <taxon>Branchiostomatidae</taxon>
        <taxon>Branchiostoma</taxon>
    </lineage>
</organism>
<name>A0A9J7LGC5_BRAFL</name>
<evidence type="ECO:0000313" key="2">
    <source>
        <dbReference type="RefSeq" id="XP_035682344.1"/>
    </source>
</evidence>
<reference evidence="1" key="1">
    <citation type="journal article" date="2020" name="Nat. Ecol. Evol.">
        <title>Deeply conserved synteny resolves early events in vertebrate evolution.</title>
        <authorList>
            <person name="Simakov O."/>
            <person name="Marletaz F."/>
            <person name="Yue J.X."/>
            <person name="O'Connell B."/>
            <person name="Jenkins J."/>
            <person name="Brandt A."/>
            <person name="Calef R."/>
            <person name="Tung C.H."/>
            <person name="Huang T.K."/>
            <person name="Schmutz J."/>
            <person name="Satoh N."/>
            <person name="Yu J.K."/>
            <person name="Putnam N.H."/>
            <person name="Green R.E."/>
            <person name="Rokhsar D.S."/>
        </authorList>
    </citation>
    <scope>NUCLEOTIDE SEQUENCE [LARGE SCALE GENOMIC DNA]</scope>
    <source>
        <strain evidence="1">S238N-H82</strain>
    </source>
</reference>
<evidence type="ECO:0000313" key="1">
    <source>
        <dbReference type="Proteomes" id="UP000001554"/>
    </source>
</evidence>
<dbReference type="Proteomes" id="UP000001554">
    <property type="component" value="Chromosome 7"/>
</dbReference>
<dbReference type="RefSeq" id="XP_035682344.1">
    <property type="nucleotide sequence ID" value="XM_035826451.1"/>
</dbReference>
<sequence length="637" mass="72585">MLFFSDSQFRRILDRQYASTDGKIRDVYDGRAYKELTKPGGFLDPPGKNFTLSVNTDGVSIYSSSTMGELWPVFLIVNEIPPHLRYTKKYMVLCGFWLGTKPKMTTFLKPLMITLDKIYRQGIEVKVSSHRTEVVRGLLLLACADLPAKAKLVNMKQYNGKFGCNECEDPGKTIGRNHLHRIWPYTESMRLRSHESIKANVVATQYSDGLPVMGIIGASVFLRYPGLDMSKSFPVDYMHAVLSGLEPTLANRWFSSEYSSEPYYIGNFISHLNKQILAVKVPDSVSHRPRRITERHHWKASQWRTWLLQCSLPLVREFLPAVYFGHYCLLVSAIATLVSDEITEDDLTAAEEQLDAFCRSFQTLYGEKPQTMNLHKLRHLAMYVRLYGPLWVFSLFGFESMNGHVKRMVHGTTFIANQITFTKTMSWELWRLALAMPRDPEKPTEVKKLAHTLTSGHGMAKRKKLESGLYSIGTVRERPVQEDHLQALRSAVGHNVNDKCPVFHRAEVHGQTIYSKQYGREKARNSRTVEFTQGGSVHFGEVQMFCCVNEGYFAVVKDLVPVANPLIDLETIHNLIVKEALRSVRRQQVVEITETNTCRAVPISSLRRKCVLMNVESAGNDTSKLYIGRFPNVVEPD</sequence>
<accession>A0A9J7LGC5</accession>
<proteinExistence type="predicted"/>
<dbReference type="InterPro" id="IPR004242">
    <property type="entry name" value="Transposase_21"/>
</dbReference>
<dbReference type="OrthoDB" id="10010998at2759"/>
<dbReference type="OMA" id="ITETNTC"/>
<dbReference type="PANTHER" id="PTHR46579">
    <property type="entry name" value="F5/8 TYPE C DOMAIN-CONTAINING PROTEIN-RELATED"/>
    <property type="match status" value="1"/>
</dbReference>
<dbReference type="GeneID" id="118419835"/>
<dbReference type="KEGG" id="bfo:118419835"/>
<dbReference type="Pfam" id="PF02992">
    <property type="entry name" value="Transposase_21"/>
    <property type="match status" value="1"/>
</dbReference>
<gene>
    <name evidence="2" type="primary">LOC118419835</name>
</gene>
<reference evidence="2" key="2">
    <citation type="submission" date="2025-08" db="UniProtKB">
        <authorList>
            <consortium name="RefSeq"/>
        </authorList>
    </citation>
    <scope>IDENTIFICATION</scope>
    <source>
        <strain evidence="2">S238N-H82</strain>
        <tissue evidence="2">Testes</tissue>
    </source>
</reference>
<keyword evidence="1" id="KW-1185">Reference proteome</keyword>